<dbReference type="Proteomes" id="UP001597460">
    <property type="component" value="Unassembled WGS sequence"/>
</dbReference>
<dbReference type="RefSeq" id="WP_390302842.1">
    <property type="nucleotide sequence ID" value="NZ_JBHULI010000025.1"/>
</dbReference>
<reference evidence="2" key="1">
    <citation type="journal article" date="2019" name="Int. J. Syst. Evol. Microbiol.">
        <title>The Global Catalogue of Microorganisms (GCM) 10K type strain sequencing project: providing services to taxonomists for standard genome sequencing and annotation.</title>
        <authorList>
            <consortium name="The Broad Institute Genomics Platform"/>
            <consortium name="The Broad Institute Genome Sequencing Center for Infectious Disease"/>
            <person name="Wu L."/>
            <person name="Ma J."/>
        </authorList>
    </citation>
    <scope>NUCLEOTIDE SEQUENCE [LARGE SCALE GENOMIC DNA]</scope>
    <source>
        <strain evidence="2">KCTC 52042</strain>
    </source>
</reference>
<keyword evidence="2" id="KW-1185">Reference proteome</keyword>
<sequence>MDSSPLNFFLGWALLFFVSTGLFAQPVADEGTIDLTSIDFHTQGAVELNGEWKFYWEELLEPHALDSTLKTRFVSFPHLWNEDPQLSSFG</sequence>
<dbReference type="EMBL" id="JBHULI010000025">
    <property type="protein sequence ID" value="MFD2533124.1"/>
    <property type="molecule type" value="Genomic_DNA"/>
</dbReference>
<proteinExistence type="predicted"/>
<comment type="caution">
    <text evidence="1">The sequence shown here is derived from an EMBL/GenBank/DDBJ whole genome shotgun (WGS) entry which is preliminary data.</text>
</comment>
<evidence type="ECO:0000313" key="2">
    <source>
        <dbReference type="Proteomes" id="UP001597460"/>
    </source>
</evidence>
<evidence type="ECO:0008006" key="3">
    <source>
        <dbReference type="Google" id="ProtNLM"/>
    </source>
</evidence>
<gene>
    <name evidence="1" type="ORF">ACFSVN_11755</name>
</gene>
<accession>A0ABW5JLS8</accession>
<protein>
    <recommendedName>
        <fullName evidence="3">Beta-glucuronidase</fullName>
    </recommendedName>
</protein>
<organism evidence="1 2">
    <name type="scientific">Gracilimonas halophila</name>
    <dbReference type="NCBI Taxonomy" id="1834464"/>
    <lineage>
        <taxon>Bacteria</taxon>
        <taxon>Pseudomonadati</taxon>
        <taxon>Balneolota</taxon>
        <taxon>Balneolia</taxon>
        <taxon>Balneolales</taxon>
        <taxon>Balneolaceae</taxon>
        <taxon>Gracilimonas</taxon>
    </lineage>
</organism>
<name>A0ABW5JLS8_9BACT</name>
<evidence type="ECO:0000313" key="1">
    <source>
        <dbReference type="EMBL" id="MFD2533124.1"/>
    </source>
</evidence>